<feature type="compositionally biased region" description="Low complexity" evidence="1">
    <location>
        <begin position="120"/>
        <end position="131"/>
    </location>
</feature>
<feature type="region of interest" description="Disordered" evidence="1">
    <location>
        <begin position="116"/>
        <end position="170"/>
    </location>
</feature>
<dbReference type="AlphaFoldDB" id="A0A6J1TIT9"/>
<evidence type="ECO:0000313" key="2">
    <source>
        <dbReference type="Proteomes" id="UP000504606"/>
    </source>
</evidence>
<gene>
    <name evidence="3" type="primary">LOC113217651</name>
</gene>
<evidence type="ECO:0000313" key="3">
    <source>
        <dbReference type="RefSeq" id="XP_026293424.2"/>
    </source>
</evidence>
<dbReference type="KEGG" id="foc:113217651"/>
<organism evidence="2 3">
    <name type="scientific">Frankliniella occidentalis</name>
    <name type="common">Western flower thrips</name>
    <name type="synonym">Euthrips occidentalis</name>
    <dbReference type="NCBI Taxonomy" id="133901"/>
    <lineage>
        <taxon>Eukaryota</taxon>
        <taxon>Metazoa</taxon>
        <taxon>Ecdysozoa</taxon>
        <taxon>Arthropoda</taxon>
        <taxon>Hexapoda</taxon>
        <taxon>Insecta</taxon>
        <taxon>Pterygota</taxon>
        <taxon>Neoptera</taxon>
        <taxon>Paraneoptera</taxon>
        <taxon>Thysanoptera</taxon>
        <taxon>Terebrantia</taxon>
        <taxon>Thripoidea</taxon>
        <taxon>Thripidae</taxon>
        <taxon>Frankliniella</taxon>
    </lineage>
</organism>
<feature type="compositionally biased region" description="Low complexity" evidence="1">
    <location>
        <begin position="138"/>
        <end position="170"/>
    </location>
</feature>
<keyword evidence="2" id="KW-1185">Reference proteome</keyword>
<accession>A0A6J1TIT9</accession>
<dbReference type="GeneID" id="113217651"/>
<dbReference type="RefSeq" id="XP_026293424.2">
    <property type="nucleotide sequence ID" value="XM_026437639.2"/>
</dbReference>
<evidence type="ECO:0000256" key="1">
    <source>
        <dbReference type="SAM" id="MobiDB-lite"/>
    </source>
</evidence>
<dbReference type="Proteomes" id="UP000504606">
    <property type="component" value="Unplaced"/>
</dbReference>
<sequence>MALVDAALLRASTAGPEHSRINCCPRVAATTATARRNMSVSPLLLLAVCSVSAVVLKNGAPCLEGRVAVSSAEIQKDDWACFVFCSDGHRSAAAGHRNRGLCRRCCLDPGQAVDGGAGAGAAPDATTAPDGVDGGSSEGSEGSSAAADGEASTGSEASAGTEEAATAASE</sequence>
<reference evidence="3" key="1">
    <citation type="submission" date="2025-08" db="UniProtKB">
        <authorList>
            <consortium name="RefSeq"/>
        </authorList>
    </citation>
    <scope>IDENTIFICATION</scope>
    <source>
        <tissue evidence="3">Whole organism</tissue>
    </source>
</reference>
<name>A0A6J1TIT9_FRAOC</name>
<proteinExistence type="predicted"/>
<protein>
    <submittedName>
        <fullName evidence="3">Uncharacterized protein LOC113217651</fullName>
    </submittedName>
</protein>